<proteinExistence type="predicted"/>
<feature type="chain" id="PRO_5046639532" evidence="1">
    <location>
        <begin position="23"/>
        <end position="341"/>
    </location>
</feature>
<dbReference type="PROSITE" id="PS51782">
    <property type="entry name" value="LYSM"/>
    <property type="match status" value="1"/>
</dbReference>
<evidence type="ECO:0000259" key="2">
    <source>
        <dbReference type="PROSITE" id="PS51782"/>
    </source>
</evidence>
<dbReference type="SUPFAM" id="SSF54106">
    <property type="entry name" value="LysM domain"/>
    <property type="match status" value="1"/>
</dbReference>
<keyword evidence="4" id="KW-1185">Reference proteome</keyword>
<organism evidence="3 4">
    <name type="scientific">Aromatoleum diolicum</name>
    <dbReference type="NCBI Taxonomy" id="75796"/>
    <lineage>
        <taxon>Bacteria</taxon>
        <taxon>Pseudomonadati</taxon>
        <taxon>Pseudomonadota</taxon>
        <taxon>Betaproteobacteria</taxon>
        <taxon>Rhodocyclales</taxon>
        <taxon>Rhodocyclaceae</taxon>
        <taxon>Aromatoleum</taxon>
    </lineage>
</organism>
<keyword evidence="1" id="KW-0732">Signal</keyword>
<gene>
    <name evidence="3" type="ORF">GPA25_07625</name>
</gene>
<evidence type="ECO:0000256" key="1">
    <source>
        <dbReference type="SAM" id="SignalP"/>
    </source>
</evidence>
<dbReference type="CDD" id="cd00118">
    <property type="entry name" value="LysM"/>
    <property type="match status" value="1"/>
</dbReference>
<name>A0ABX1QAS6_9RHOO</name>
<reference evidence="3 4" key="1">
    <citation type="submission" date="2019-12" db="EMBL/GenBank/DDBJ databases">
        <title>Comparative genomics gives insights into the taxonomy of the Azoarcus-Aromatoleum group and reveals separate origins of nif in the plant-associated Azoarcus and non-plant-associated Aromatoleum sub-groups.</title>
        <authorList>
            <person name="Lafos M."/>
            <person name="Maluk M."/>
            <person name="Batista M."/>
            <person name="Junghare M."/>
            <person name="Carmona M."/>
            <person name="Faoro H."/>
            <person name="Cruz L.M."/>
            <person name="Battistoni F."/>
            <person name="De Souza E."/>
            <person name="Pedrosa F."/>
            <person name="Chen W.-M."/>
            <person name="Poole P.S."/>
            <person name="Dixon R.A."/>
            <person name="James E.K."/>
        </authorList>
    </citation>
    <scope>NUCLEOTIDE SEQUENCE [LARGE SCALE GENOMIC DNA]</scope>
    <source>
        <strain evidence="3 4">22Lin</strain>
    </source>
</reference>
<evidence type="ECO:0000313" key="3">
    <source>
        <dbReference type="EMBL" id="NMG74630.1"/>
    </source>
</evidence>
<dbReference type="Proteomes" id="UP000648984">
    <property type="component" value="Unassembled WGS sequence"/>
</dbReference>
<dbReference type="Pfam" id="PF01476">
    <property type="entry name" value="LysM"/>
    <property type="match status" value="1"/>
</dbReference>
<dbReference type="InterPro" id="IPR036779">
    <property type="entry name" value="LysM_dom_sf"/>
</dbReference>
<feature type="domain" description="LysM" evidence="2">
    <location>
        <begin position="33"/>
        <end position="82"/>
    </location>
</feature>
<dbReference type="EMBL" id="WTVQ01000009">
    <property type="protein sequence ID" value="NMG74630.1"/>
    <property type="molecule type" value="Genomic_DNA"/>
</dbReference>
<dbReference type="InterPro" id="IPR018392">
    <property type="entry name" value="LysM"/>
</dbReference>
<accession>A0ABX1QAS6</accession>
<dbReference type="SMART" id="SM00257">
    <property type="entry name" value="LysM"/>
    <property type="match status" value="1"/>
</dbReference>
<dbReference type="RefSeq" id="WP_169259775.1">
    <property type="nucleotide sequence ID" value="NZ_WTVQ01000009.1"/>
</dbReference>
<sequence length="341" mass="37283">MTRIIFPLLFCVATLLSAPSVAAPAALADDAPDSHTVVRGDTLWGISGRFLKEPWRWPEVWKLNRDQIRNPHLIYPGQVILLDRSGPYLSIGRRVGDQKLQPQVYTDGGESAVASIPMQVIEPFLTRPLVIDEARLAGAGTVVATETSRVYTGPGDTIFAKNLGSEQGVWQVFRPAKALTDPVTREVLGYEAAFLGTARVTESGTPATLEIVDAVEEIGTGDRLVRSENPEMFSFVPHAPQSDVSGRLIGIYRGVAETGRNHVVTLNVGSRDGLERGHVLALHRNRGAVVYKDEEGNKENFTLPEKRYGLAFVFRVFDRVAYALVMETDGQVAVGDSVHKP</sequence>
<dbReference type="Gene3D" id="3.10.350.10">
    <property type="entry name" value="LysM domain"/>
    <property type="match status" value="1"/>
</dbReference>
<dbReference type="PANTHER" id="PTHR34700:SF4">
    <property type="entry name" value="PHAGE-LIKE ELEMENT PBSX PROTEIN XKDP"/>
    <property type="match status" value="1"/>
</dbReference>
<feature type="signal peptide" evidence="1">
    <location>
        <begin position="1"/>
        <end position="22"/>
    </location>
</feature>
<evidence type="ECO:0000313" key="4">
    <source>
        <dbReference type="Proteomes" id="UP000648984"/>
    </source>
</evidence>
<comment type="caution">
    <text evidence="3">The sequence shown here is derived from an EMBL/GenBank/DDBJ whole genome shotgun (WGS) entry which is preliminary data.</text>
</comment>
<dbReference type="PANTHER" id="PTHR34700">
    <property type="entry name" value="POTASSIUM BINDING PROTEIN KBP"/>
    <property type="match status" value="1"/>
</dbReference>
<protein>
    <submittedName>
        <fullName evidence="3">LysM peptidoglycan-binding domain-containing protein</fullName>
    </submittedName>
</protein>
<dbReference type="InterPro" id="IPR052196">
    <property type="entry name" value="Bact_Kbp"/>
</dbReference>